<dbReference type="EMBL" id="KQ990568">
    <property type="protein sequence ID" value="KZV53005.1"/>
    <property type="molecule type" value="Genomic_DNA"/>
</dbReference>
<keyword evidence="2" id="KW-1185">Reference proteome</keyword>
<dbReference type="Proteomes" id="UP000250235">
    <property type="component" value="Unassembled WGS sequence"/>
</dbReference>
<reference evidence="1 2" key="1">
    <citation type="journal article" date="2015" name="Proc. Natl. Acad. Sci. U.S.A.">
        <title>The resurrection genome of Boea hygrometrica: A blueprint for survival of dehydration.</title>
        <authorList>
            <person name="Xiao L."/>
            <person name="Yang G."/>
            <person name="Zhang L."/>
            <person name="Yang X."/>
            <person name="Zhao S."/>
            <person name="Ji Z."/>
            <person name="Zhou Q."/>
            <person name="Hu M."/>
            <person name="Wang Y."/>
            <person name="Chen M."/>
            <person name="Xu Y."/>
            <person name="Jin H."/>
            <person name="Xiao X."/>
            <person name="Hu G."/>
            <person name="Bao F."/>
            <person name="Hu Y."/>
            <person name="Wan P."/>
            <person name="Li L."/>
            <person name="Deng X."/>
            <person name="Kuang T."/>
            <person name="Xiang C."/>
            <person name="Zhu J.K."/>
            <person name="Oliver M.J."/>
            <person name="He Y."/>
        </authorList>
    </citation>
    <scope>NUCLEOTIDE SEQUENCE [LARGE SCALE GENOMIC DNA]</scope>
    <source>
        <strain evidence="2">cv. XS01</strain>
    </source>
</reference>
<accession>A0A2Z7D1A5</accession>
<evidence type="ECO:0000313" key="2">
    <source>
        <dbReference type="Proteomes" id="UP000250235"/>
    </source>
</evidence>
<organism evidence="1 2">
    <name type="scientific">Dorcoceras hygrometricum</name>
    <dbReference type="NCBI Taxonomy" id="472368"/>
    <lineage>
        <taxon>Eukaryota</taxon>
        <taxon>Viridiplantae</taxon>
        <taxon>Streptophyta</taxon>
        <taxon>Embryophyta</taxon>
        <taxon>Tracheophyta</taxon>
        <taxon>Spermatophyta</taxon>
        <taxon>Magnoliopsida</taxon>
        <taxon>eudicotyledons</taxon>
        <taxon>Gunneridae</taxon>
        <taxon>Pentapetalae</taxon>
        <taxon>asterids</taxon>
        <taxon>lamiids</taxon>
        <taxon>Lamiales</taxon>
        <taxon>Gesneriaceae</taxon>
        <taxon>Didymocarpoideae</taxon>
        <taxon>Trichosporeae</taxon>
        <taxon>Loxocarpinae</taxon>
        <taxon>Dorcoceras</taxon>
    </lineage>
</organism>
<gene>
    <name evidence="1" type="ORF">F511_32324</name>
</gene>
<name>A0A2Z7D1A5_9LAMI</name>
<evidence type="ECO:0000313" key="1">
    <source>
        <dbReference type="EMBL" id="KZV53005.1"/>
    </source>
</evidence>
<dbReference type="AlphaFoldDB" id="A0A2Z7D1A5"/>
<sequence>MPTSVPCMCASCPPMIVVMSTSFDYRVMGSSYLELPSHVPIDLMFVCTNYWHVGEVVRPSTEPLAPNSRTIYRDMGEVVCRFTAPLTPTTCTIYRDLDEVVHLSAAHSPQLPACSAETWARSCAYLPYHSPTMYVPHNPAHVLLFSRKFMQPPTMVLHVAVRVRESQLSPAQLHALHSASMLGAPHVCTPCTCPACLVPRTPARHAHGSKALPTP</sequence>
<protein>
    <submittedName>
        <fullName evidence="1">Uncharacterized protein</fullName>
    </submittedName>
</protein>
<proteinExistence type="predicted"/>